<evidence type="ECO:0008006" key="3">
    <source>
        <dbReference type="Google" id="ProtNLM"/>
    </source>
</evidence>
<dbReference type="InterPro" id="IPR006439">
    <property type="entry name" value="HAD-SF_hydro_IA"/>
</dbReference>
<evidence type="ECO:0000313" key="2">
    <source>
        <dbReference type="Proteomes" id="UP000248214"/>
    </source>
</evidence>
<dbReference type="SFLD" id="SFLDG01129">
    <property type="entry name" value="C1.5:_HAD__Beta-PGM__Phosphata"/>
    <property type="match status" value="1"/>
</dbReference>
<evidence type="ECO:0000313" key="1">
    <source>
        <dbReference type="EMBL" id="PYZ94304.1"/>
    </source>
</evidence>
<dbReference type="SUPFAM" id="SSF56784">
    <property type="entry name" value="HAD-like"/>
    <property type="match status" value="1"/>
</dbReference>
<dbReference type="SFLD" id="SFLDS00003">
    <property type="entry name" value="Haloacid_Dehalogenase"/>
    <property type="match status" value="1"/>
</dbReference>
<dbReference type="InterPro" id="IPR023214">
    <property type="entry name" value="HAD_sf"/>
</dbReference>
<protein>
    <recommendedName>
        <fullName evidence="3">HAD family hydrolase</fullName>
    </recommendedName>
</protein>
<dbReference type="PRINTS" id="PR00413">
    <property type="entry name" value="HADHALOGNASE"/>
</dbReference>
<dbReference type="Proteomes" id="UP000248214">
    <property type="component" value="Unassembled WGS sequence"/>
</dbReference>
<organism evidence="1 2">
    <name type="scientific">Salipaludibacillus keqinensis</name>
    <dbReference type="NCBI Taxonomy" id="2045207"/>
    <lineage>
        <taxon>Bacteria</taxon>
        <taxon>Bacillati</taxon>
        <taxon>Bacillota</taxon>
        <taxon>Bacilli</taxon>
        <taxon>Bacillales</taxon>
        <taxon>Bacillaceae</taxon>
    </lineage>
</organism>
<comment type="caution">
    <text evidence="1">The sequence shown here is derived from an EMBL/GenBank/DDBJ whole genome shotgun (WGS) entry which is preliminary data.</text>
</comment>
<gene>
    <name evidence="1" type="ORF">CR194_01865</name>
</gene>
<dbReference type="Pfam" id="PF00702">
    <property type="entry name" value="Hydrolase"/>
    <property type="match status" value="1"/>
</dbReference>
<dbReference type="NCBIfam" id="TIGR01549">
    <property type="entry name" value="HAD-SF-IA-v1"/>
    <property type="match status" value="1"/>
</dbReference>
<name>A0A323TK29_9BACI</name>
<dbReference type="Gene3D" id="1.10.150.240">
    <property type="entry name" value="Putative phosphatase, domain 2"/>
    <property type="match status" value="1"/>
</dbReference>
<reference evidence="1 2" key="1">
    <citation type="submission" date="2017-10" db="EMBL/GenBank/DDBJ databases">
        <title>Bacillus sp. nov., a halophilic bacterium isolated from a Keqin Lake.</title>
        <authorList>
            <person name="Wang H."/>
        </authorList>
    </citation>
    <scope>NUCLEOTIDE SEQUENCE [LARGE SCALE GENOMIC DNA]</scope>
    <source>
        <strain evidence="1 2">KQ-12</strain>
    </source>
</reference>
<accession>A0A323TK29</accession>
<proteinExistence type="predicted"/>
<dbReference type="AlphaFoldDB" id="A0A323TK29"/>
<dbReference type="InterPro" id="IPR052550">
    <property type="entry name" value="Pyrimidine_5'-ntase_YjjG"/>
</dbReference>
<keyword evidence="2" id="KW-1185">Reference proteome</keyword>
<sequence length="273" mass="32071">MIRELGLHRGNNRSFGILNFGGNNHMTKWKAIVFDLDNTLFSHEKAFKKAIKECFHTYQQKHVPENKQIDDQKFFSVFKYYSDYFWDKFEHGEVTGNEYRRMRFNETMKELNLPYNNEMADRFHSHYYRVVDEFSVPFEGVHELLQTVNDHHVKMAIITNGTVDTQYKKVEKIGVDKWIERSAILVSEEVGFAKPRKEIFLAAERALGVTSKDILFIGDSWKHDVIGAIEAGWDAAFLNSRREDRSSSHQPVCEYTHFQDMKKEIINLMIEGS</sequence>
<dbReference type="EMBL" id="PDOD01000001">
    <property type="protein sequence ID" value="PYZ94304.1"/>
    <property type="molecule type" value="Genomic_DNA"/>
</dbReference>
<dbReference type="PANTHER" id="PTHR47478:SF1">
    <property type="entry name" value="PYRIMIDINE 5'-NUCLEOTIDASE YJJG"/>
    <property type="match status" value="1"/>
</dbReference>
<dbReference type="InterPro" id="IPR023198">
    <property type="entry name" value="PGP-like_dom2"/>
</dbReference>
<dbReference type="InterPro" id="IPR036412">
    <property type="entry name" value="HAD-like_sf"/>
</dbReference>
<dbReference type="Gene3D" id="3.40.50.1000">
    <property type="entry name" value="HAD superfamily/HAD-like"/>
    <property type="match status" value="1"/>
</dbReference>
<dbReference type="PANTHER" id="PTHR47478">
    <property type="match status" value="1"/>
</dbReference>